<organism evidence="7 8">
    <name type="scientific">Phenylobacterium deserti</name>
    <dbReference type="NCBI Taxonomy" id="1914756"/>
    <lineage>
        <taxon>Bacteria</taxon>
        <taxon>Pseudomonadati</taxon>
        <taxon>Pseudomonadota</taxon>
        <taxon>Alphaproteobacteria</taxon>
        <taxon>Caulobacterales</taxon>
        <taxon>Caulobacteraceae</taxon>
        <taxon>Phenylobacterium</taxon>
    </lineage>
</organism>
<proteinExistence type="inferred from homology"/>
<keyword evidence="3" id="KW-0472">Membrane</keyword>
<gene>
    <name evidence="7" type="ORF">DJ018_04850</name>
</gene>
<evidence type="ECO:0000256" key="1">
    <source>
        <dbReference type="ARBA" id="ARBA00004370"/>
    </source>
</evidence>
<evidence type="ECO:0000259" key="6">
    <source>
        <dbReference type="Pfam" id="PF13505"/>
    </source>
</evidence>
<dbReference type="GO" id="GO:0016020">
    <property type="term" value="C:membrane"/>
    <property type="evidence" value="ECO:0007669"/>
    <property type="project" value="UniProtKB-SubCell"/>
</dbReference>
<keyword evidence="8" id="KW-1185">Reference proteome</keyword>
<comment type="caution">
    <text evidence="7">The sequence shown here is derived from an EMBL/GenBank/DDBJ whole genome shotgun (WGS) entry which is preliminary data.</text>
</comment>
<dbReference type="InterPro" id="IPR027385">
    <property type="entry name" value="Beta-barrel_OMP"/>
</dbReference>
<feature type="chain" id="PRO_5016364708" evidence="5">
    <location>
        <begin position="23"/>
        <end position="274"/>
    </location>
</feature>
<name>A0A328ARV2_9CAUL</name>
<dbReference type="Gene3D" id="2.40.160.20">
    <property type="match status" value="1"/>
</dbReference>
<sequence length="274" mass="28992">MKFLLSSSAAALAITFSGAALAQAPEWTGGYIGAQAGYGFKAENDDETVVFDTDLNGSFGDAVRTTTGANAFSPGFCEGRALGATPAADCQTRDRGFEFGARAGYDMQLGSFVVGVVGEVSRTNVHDAISAFSTTPASYTMERELNALAAVRLRGGFALGRTLAYATGGYAKGQVDRRFRTSNTANSFAATTNDDWVDGWQLGAGLEHKITNDVSLGLEYLLTELEDDGYTVRAGGPVPATNPFVLTNPAGTNFQRTEDDLKIHAVRVTAAYRF</sequence>
<feature type="signal peptide" evidence="5">
    <location>
        <begin position="1"/>
        <end position="22"/>
    </location>
</feature>
<protein>
    <submittedName>
        <fullName evidence="7">Porin family protein</fullName>
    </submittedName>
</protein>
<keyword evidence="2 5" id="KW-0732">Signal</keyword>
<evidence type="ECO:0000256" key="3">
    <source>
        <dbReference type="ARBA" id="ARBA00023136"/>
    </source>
</evidence>
<comment type="subcellular location">
    <subcellularLocation>
        <location evidence="1">Membrane</location>
    </subcellularLocation>
</comment>
<dbReference type="SUPFAM" id="SSF56925">
    <property type="entry name" value="OMPA-like"/>
    <property type="match status" value="1"/>
</dbReference>
<evidence type="ECO:0000256" key="4">
    <source>
        <dbReference type="ARBA" id="ARBA00038306"/>
    </source>
</evidence>
<dbReference type="InterPro" id="IPR011250">
    <property type="entry name" value="OMP/PagP_B-barrel"/>
</dbReference>
<evidence type="ECO:0000313" key="7">
    <source>
        <dbReference type="EMBL" id="RAK57279.1"/>
    </source>
</evidence>
<dbReference type="Pfam" id="PF13505">
    <property type="entry name" value="OMP_b-brl"/>
    <property type="match status" value="1"/>
</dbReference>
<accession>A0A328ARV2</accession>
<reference evidence="8" key="1">
    <citation type="submission" date="2018-05" db="EMBL/GenBank/DDBJ databases">
        <authorList>
            <person name="Li X."/>
        </authorList>
    </citation>
    <scope>NUCLEOTIDE SEQUENCE [LARGE SCALE GENOMIC DNA]</scope>
    <source>
        <strain evidence="8">YIM 73061</strain>
    </source>
</reference>
<evidence type="ECO:0000313" key="8">
    <source>
        <dbReference type="Proteomes" id="UP000249725"/>
    </source>
</evidence>
<evidence type="ECO:0000256" key="2">
    <source>
        <dbReference type="ARBA" id="ARBA00022729"/>
    </source>
</evidence>
<evidence type="ECO:0000256" key="5">
    <source>
        <dbReference type="SAM" id="SignalP"/>
    </source>
</evidence>
<dbReference type="Proteomes" id="UP000249725">
    <property type="component" value="Unassembled WGS sequence"/>
</dbReference>
<dbReference type="PANTHER" id="PTHR34001">
    <property type="entry name" value="BLL7405 PROTEIN"/>
    <property type="match status" value="1"/>
</dbReference>
<dbReference type="InterPro" id="IPR051692">
    <property type="entry name" value="OMP-like"/>
</dbReference>
<feature type="domain" description="Outer membrane protein beta-barrel" evidence="6">
    <location>
        <begin position="9"/>
        <end position="274"/>
    </location>
</feature>
<comment type="similarity">
    <text evidence="4">Belongs to the Omp25/RopB family.</text>
</comment>
<dbReference type="PANTHER" id="PTHR34001:SF3">
    <property type="entry name" value="BLL7405 PROTEIN"/>
    <property type="match status" value="1"/>
</dbReference>
<dbReference type="AlphaFoldDB" id="A0A328ARV2"/>
<dbReference type="OrthoDB" id="9815357at2"/>
<dbReference type="EMBL" id="QFYR01000001">
    <property type="protein sequence ID" value="RAK57279.1"/>
    <property type="molecule type" value="Genomic_DNA"/>
</dbReference>
<dbReference type="RefSeq" id="WP_111513731.1">
    <property type="nucleotide sequence ID" value="NZ_QFYR01000001.1"/>
</dbReference>